<evidence type="ECO:0000256" key="2">
    <source>
        <dbReference type="SAM" id="SignalP"/>
    </source>
</evidence>
<organism evidence="3">
    <name type="scientific">uncultured Acidimicrobiales bacterium</name>
    <dbReference type="NCBI Taxonomy" id="310071"/>
    <lineage>
        <taxon>Bacteria</taxon>
        <taxon>Bacillati</taxon>
        <taxon>Actinomycetota</taxon>
        <taxon>Acidimicrobiia</taxon>
        <taxon>Acidimicrobiales</taxon>
        <taxon>environmental samples</taxon>
    </lineage>
</organism>
<feature type="compositionally biased region" description="Polar residues" evidence="1">
    <location>
        <begin position="50"/>
        <end position="60"/>
    </location>
</feature>
<evidence type="ECO:0000313" key="3">
    <source>
        <dbReference type="EMBL" id="CAA9256659.1"/>
    </source>
</evidence>
<dbReference type="EMBL" id="CADCTB010000154">
    <property type="protein sequence ID" value="CAA9256659.1"/>
    <property type="molecule type" value="Genomic_DNA"/>
</dbReference>
<evidence type="ECO:0000256" key="1">
    <source>
        <dbReference type="SAM" id="MobiDB-lite"/>
    </source>
</evidence>
<sequence>MFRKLRRKLVRLAVVSGAGAAANYFFDKDRGPERRTQAKEKAASLVGRQASATDWQSSAANGFEPQAATPPAPAPAPAPTTAPTSAPVDVLQTPSASVMDILDGSGGDSVVEPAPNDLPRTGPISSP</sequence>
<protein>
    <submittedName>
        <fullName evidence="3">Uncharacterized protein</fullName>
    </submittedName>
</protein>
<feature type="chain" id="PRO_5026871329" evidence="2">
    <location>
        <begin position="21"/>
        <end position="127"/>
    </location>
</feature>
<gene>
    <name evidence="3" type="ORF">AVDCRST_MAG10-2471</name>
</gene>
<feature type="compositionally biased region" description="Basic and acidic residues" evidence="1">
    <location>
        <begin position="28"/>
        <end position="42"/>
    </location>
</feature>
<name>A0A6J4IQR0_9ACTN</name>
<feature type="signal peptide" evidence="2">
    <location>
        <begin position="1"/>
        <end position="20"/>
    </location>
</feature>
<reference evidence="3" key="1">
    <citation type="submission" date="2020-02" db="EMBL/GenBank/DDBJ databases">
        <authorList>
            <person name="Meier V. D."/>
        </authorList>
    </citation>
    <scope>NUCLEOTIDE SEQUENCE</scope>
    <source>
        <strain evidence="3">AVDCRST_MAG10</strain>
    </source>
</reference>
<feature type="region of interest" description="Disordered" evidence="1">
    <location>
        <begin position="28"/>
        <end position="127"/>
    </location>
</feature>
<dbReference type="AlphaFoldDB" id="A0A6J4IQR0"/>
<feature type="compositionally biased region" description="Pro residues" evidence="1">
    <location>
        <begin position="68"/>
        <end position="80"/>
    </location>
</feature>
<keyword evidence="2" id="KW-0732">Signal</keyword>
<accession>A0A6J4IQR0</accession>
<proteinExistence type="predicted"/>